<protein>
    <recommendedName>
        <fullName evidence="2">Protein kinase domain-containing protein</fullName>
    </recommendedName>
</protein>
<name>A0A7R7ZRX8_ASPCH</name>
<dbReference type="SUPFAM" id="SSF56112">
    <property type="entry name" value="Protein kinase-like (PK-like)"/>
    <property type="match status" value="1"/>
</dbReference>
<evidence type="ECO:0000259" key="2">
    <source>
        <dbReference type="PROSITE" id="PS50011"/>
    </source>
</evidence>
<dbReference type="GO" id="GO:0005524">
    <property type="term" value="F:ATP binding"/>
    <property type="evidence" value="ECO:0007669"/>
    <property type="project" value="InterPro"/>
</dbReference>
<dbReference type="GO" id="GO:0004674">
    <property type="term" value="F:protein serine/threonine kinase activity"/>
    <property type="evidence" value="ECO:0007669"/>
    <property type="project" value="TreeGrafter"/>
</dbReference>
<dbReference type="PROSITE" id="PS50011">
    <property type="entry name" value="PROTEIN_KINASE_DOM"/>
    <property type="match status" value="1"/>
</dbReference>
<dbReference type="Gene3D" id="1.10.510.10">
    <property type="entry name" value="Transferase(Phosphotransferase) domain 1"/>
    <property type="match status" value="1"/>
</dbReference>
<sequence length="620" mass="71243">MNLVDCLLYPLWRLVAISNLFPLPPRQHGPNRPRSGSPSSDDTTVGTDQPFPTALVYPISEASQIDGFPSTRLMDGASLPPPRSLGVSDTNGPAKDLAEQLRKARIEDIGGNFHFYISRQTTRDLINKSTVTDILAQHIKDRKALQRTVRKTCKRGKALFAILVLVGKEAEMELFFKDDIFDDQLPLRRRDQDNEFNLWTEDGKPVTATGHWKSKHREKFYSFQWWFLAPVFKDLMHYELSNNASLPTVPLLPEESHLVPLSGGFSDVFFVRFHPAQMEWSEVVDLESKGPLCAVKRLHQSDKDEFKREQQILLRLTPKKDRHLIKLLSTFRKDGKWHLIFPFADSNLRAYWDCRPTPDFDRDTVLWSLTQMTGIARALARIHELTITVNVTDHDPVDSPNGTTRKKKRYETLYGRHGDIKPENFLWFQHAVGVTDPRGVLQLADFGLGRLHGQHNSREQTPANDVPCSPTYEPPEYRIGKYVSQAYDMWSLGCVLLEFVTWLVLGAKEVYNFADYRGEFSPRTGINDDNFYTITSDTTAVVRTQVLDWVNRLHRHKRSSRLMHDLLHLITEHLIVVEPSARIESKKLYQELNRVLDKATKNDDYALTPMPACHNKCAMK</sequence>
<dbReference type="InterPro" id="IPR000719">
    <property type="entry name" value="Prot_kinase_dom"/>
</dbReference>
<dbReference type="GeneID" id="66986904"/>
<proteinExistence type="predicted"/>
<dbReference type="PANTHER" id="PTHR24359:SF1">
    <property type="entry name" value="INHIBITOR OF NUCLEAR FACTOR KAPPA-B KINASE EPSILON SUBUNIT HOMOLOG 1-RELATED"/>
    <property type="match status" value="1"/>
</dbReference>
<evidence type="ECO:0000313" key="4">
    <source>
        <dbReference type="Proteomes" id="UP000637239"/>
    </source>
</evidence>
<organism evidence="3 4">
    <name type="scientific">Aspergillus chevalieri</name>
    <name type="common">Eurotium chevalieri</name>
    <dbReference type="NCBI Taxonomy" id="182096"/>
    <lineage>
        <taxon>Eukaryota</taxon>
        <taxon>Fungi</taxon>
        <taxon>Dikarya</taxon>
        <taxon>Ascomycota</taxon>
        <taxon>Pezizomycotina</taxon>
        <taxon>Eurotiomycetes</taxon>
        <taxon>Eurotiomycetidae</taxon>
        <taxon>Eurotiales</taxon>
        <taxon>Aspergillaceae</taxon>
        <taxon>Aspergillus</taxon>
        <taxon>Aspergillus subgen. Aspergillus</taxon>
    </lineage>
</organism>
<dbReference type="EMBL" id="AP024423">
    <property type="protein sequence ID" value="BCR92555.1"/>
    <property type="molecule type" value="Genomic_DNA"/>
</dbReference>
<dbReference type="Proteomes" id="UP000637239">
    <property type="component" value="Chromosome 8"/>
</dbReference>
<feature type="compositionally biased region" description="Low complexity" evidence="1">
    <location>
        <begin position="30"/>
        <end position="40"/>
    </location>
</feature>
<keyword evidence="4" id="KW-1185">Reference proteome</keyword>
<gene>
    <name evidence="3" type="ORF">ACHE_80455A</name>
</gene>
<dbReference type="AlphaFoldDB" id="A0A7R7ZRX8"/>
<feature type="domain" description="Protein kinase" evidence="2">
    <location>
        <begin position="254"/>
        <end position="596"/>
    </location>
</feature>
<accession>A0A7R7ZRX8</accession>
<dbReference type="SMART" id="SM00220">
    <property type="entry name" value="S_TKc"/>
    <property type="match status" value="1"/>
</dbReference>
<dbReference type="PANTHER" id="PTHR24359">
    <property type="entry name" value="SERINE/THREONINE-PROTEIN KINASE SBK1"/>
    <property type="match status" value="1"/>
</dbReference>
<dbReference type="KEGG" id="ache:ACHE_80455A"/>
<dbReference type="CDD" id="cd00180">
    <property type="entry name" value="PKc"/>
    <property type="match status" value="1"/>
</dbReference>
<dbReference type="InterPro" id="IPR011009">
    <property type="entry name" value="Kinase-like_dom_sf"/>
</dbReference>
<reference evidence="3" key="2">
    <citation type="submission" date="2021-02" db="EMBL/GenBank/DDBJ databases">
        <title>Aspergillus chevalieri M1 genome sequence.</title>
        <authorList>
            <person name="Kadooka C."/>
            <person name="Mori K."/>
            <person name="Futagami T."/>
        </authorList>
    </citation>
    <scope>NUCLEOTIDE SEQUENCE</scope>
    <source>
        <strain evidence="3">M1</strain>
    </source>
</reference>
<dbReference type="RefSeq" id="XP_043141068.1">
    <property type="nucleotide sequence ID" value="XM_043283827.1"/>
</dbReference>
<evidence type="ECO:0000313" key="3">
    <source>
        <dbReference type="EMBL" id="BCR92555.1"/>
    </source>
</evidence>
<dbReference type="Pfam" id="PF00069">
    <property type="entry name" value="Pkinase"/>
    <property type="match status" value="1"/>
</dbReference>
<reference evidence="3" key="1">
    <citation type="submission" date="2021-01" db="EMBL/GenBank/DDBJ databases">
        <authorList>
            <consortium name="Aspergillus chevalieri M1 genome sequencing consortium"/>
            <person name="Kazuki M."/>
            <person name="Futagami T."/>
        </authorList>
    </citation>
    <scope>NUCLEOTIDE SEQUENCE</scope>
    <source>
        <strain evidence="3">M1</strain>
    </source>
</reference>
<feature type="region of interest" description="Disordered" evidence="1">
    <location>
        <begin position="23"/>
        <end position="51"/>
    </location>
</feature>
<evidence type="ECO:0000256" key="1">
    <source>
        <dbReference type="SAM" id="MobiDB-lite"/>
    </source>
</evidence>